<protein>
    <recommendedName>
        <fullName evidence="6">DUF1232 domain-containing protein</fullName>
    </recommendedName>
</protein>
<feature type="transmembrane region" description="Helical" evidence="5">
    <location>
        <begin position="105"/>
        <end position="125"/>
    </location>
</feature>
<proteinExistence type="predicted"/>
<dbReference type="EMBL" id="CP000356">
    <property type="protein sequence ID" value="ABF53688.1"/>
    <property type="molecule type" value="Genomic_DNA"/>
</dbReference>
<feature type="transmembrane region" description="Helical" evidence="5">
    <location>
        <begin position="33"/>
        <end position="52"/>
    </location>
</feature>
<dbReference type="AlphaFoldDB" id="Q1GRN4"/>
<dbReference type="GO" id="GO:0012505">
    <property type="term" value="C:endomembrane system"/>
    <property type="evidence" value="ECO:0007669"/>
    <property type="project" value="UniProtKB-SubCell"/>
</dbReference>
<evidence type="ECO:0000256" key="5">
    <source>
        <dbReference type="SAM" id="Phobius"/>
    </source>
</evidence>
<dbReference type="eggNOG" id="COG3339">
    <property type="taxonomic scope" value="Bacteria"/>
</dbReference>
<accession>Q1GRN4</accession>
<keyword evidence="8" id="KW-1185">Reference proteome</keyword>
<dbReference type="Pfam" id="PF06803">
    <property type="entry name" value="DUF1232"/>
    <property type="match status" value="1"/>
</dbReference>
<sequence length="131" mass="14320">MTGKSLSERIGDLGRRLAVEAHTAWLAARDPRVAWFARLLAVAVAAYALSPIDLIPDFIPVLGWIDDLVILPLGLLAVRRLIAAPLWSELHALAETASERPSSRAGMILILLIWAALLAIVYWAVRTSPLH</sequence>
<dbReference type="InterPro" id="IPR010652">
    <property type="entry name" value="DUF1232"/>
</dbReference>
<dbReference type="KEGG" id="sal:Sala_1977"/>
<dbReference type="RefSeq" id="WP_011542264.1">
    <property type="nucleotide sequence ID" value="NC_008048.1"/>
</dbReference>
<organism evidence="7 8">
    <name type="scientific">Sphingopyxis alaskensis (strain DSM 13593 / LMG 18877 / RB2256)</name>
    <name type="common">Sphingomonas alaskensis</name>
    <dbReference type="NCBI Taxonomy" id="317655"/>
    <lineage>
        <taxon>Bacteria</taxon>
        <taxon>Pseudomonadati</taxon>
        <taxon>Pseudomonadota</taxon>
        <taxon>Alphaproteobacteria</taxon>
        <taxon>Sphingomonadales</taxon>
        <taxon>Sphingomonadaceae</taxon>
        <taxon>Sphingopyxis</taxon>
    </lineage>
</organism>
<evidence type="ECO:0000256" key="4">
    <source>
        <dbReference type="ARBA" id="ARBA00023136"/>
    </source>
</evidence>
<keyword evidence="2 5" id="KW-0812">Transmembrane</keyword>
<reference evidence="7 8" key="1">
    <citation type="journal article" date="2009" name="Proc. Natl. Acad. Sci. U.S.A.">
        <title>The genomic basis of trophic strategy in marine bacteria.</title>
        <authorList>
            <person name="Lauro F.M."/>
            <person name="McDougald D."/>
            <person name="Thomas T."/>
            <person name="Williams T.J."/>
            <person name="Egan S."/>
            <person name="Rice S."/>
            <person name="DeMaere M.Z."/>
            <person name="Ting L."/>
            <person name="Ertan H."/>
            <person name="Johnson J."/>
            <person name="Ferriera S."/>
            <person name="Lapidus A."/>
            <person name="Anderson I."/>
            <person name="Kyrpides N."/>
            <person name="Munk A.C."/>
            <person name="Detter C."/>
            <person name="Han C.S."/>
            <person name="Brown M.V."/>
            <person name="Robb F.T."/>
            <person name="Kjelleberg S."/>
            <person name="Cavicchioli R."/>
        </authorList>
    </citation>
    <scope>NUCLEOTIDE SEQUENCE [LARGE SCALE GENOMIC DNA]</scope>
    <source>
        <strain evidence="8">DSM 13593 / LMG 18877 / RB2256</strain>
    </source>
</reference>
<keyword evidence="3 5" id="KW-1133">Transmembrane helix</keyword>
<keyword evidence="4 5" id="KW-0472">Membrane</keyword>
<evidence type="ECO:0000313" key="8">
    <source>
        <dbReference type="Proteomes" id="UP000006578"/>
    </source>
</evidence>
<comment type="subcellular location">
    <subcellularLocation>
        <location evidence="1">Endomembrane system</location>
        <topology evidence="1">Multi-pass membrane protein</topology>
    </subcellularLocation>
</comment>
<name>Q1GRN4_SPHAL</name>
<dbReference type="HOGENOM" id="CLU_139031_0_0_5"/>
<evidence type="ECO:0000256" key="2">
    <source>
        <dbReference type="ARBA" id="ARBA00022692"/>
    </source>
</evidence>
<evidence type="ECO:0000259" key="6">
    <source>
        <dbReference type="Pfam" id="PF06803"/>
    </source>
</evidence>
<evidence type="ECO:0000313" key="7">
    <source>
        <dbReference type="EMBL" id="ABF53688.1"/>
    </source>
</evidence>
<evidence type="ECO:0000256" key="3">
    <source>
        <dbReference type="ARBA" id="ARBA00022989"/>
    </source>
</evidence>
<evidence type="ECO:0000256" key="1">
    <source>
        <dbReference type="ARBA" id="ARBA00004127"/>
    </source>
</evidence>
<dbReference type="STRING" id="317655.Sala_1977"/>
<feature type="domain" description="DUF1232" evidence="6">
    <location>
        <begin position="37"/>
        <end position="73"/>
    </location>
</feature>
<gene>
    <name evidence="7" type="ordered locus">Sala_1977</name>
</gene>
<dbReference type="Proteomes" id="UP000006578">
    <property type="component" value="Chromosome"/>
</dbReference>